<dbReference type="Gene3D" id="1.10.287.470">
    <property type="entry name" value="Helix hairpin bin"/>
    <property type="match status" value="2"/>
</dbReference>
<sequence length="319" mass="34117">MLSARVSGYVRGLPVADYQTVKAGDIIAEIGSDDYAVKVRAAEASLAKAQAVLDNLRNEEVQQRATIAQAEASLHSVEARLAQSRQDYDRKAQLVKNGIVSQKSVDDAKADLIAATASREAATAAVTLAQRQLDTLAGERAQRMADRDATAASLASAKLELGYTRIVAPFDGVLGRRSVQIGSLVAPGTQIVTIVPLAHPYVIANYKETQLKNVRAGQPVDVTVDALPEFHFRGRVEQIAPMSGNESSLIPTDNATGNFTKVVQRIPVRIELDPGQADLSLLRPGMFAETRIDTDGAKVAAYSRQQLGTAKETYANAGH</sequence>
<dbReference type="InterPro" id="IPR058624">
    <property type="entry name" value="MdtA-like_HH"/>
</dbReference>
<dbReference type="InterPro" id="IPR058625">
    <property type="entry name" value="MdtA-like_BSH"/>
</dbReference>
<protein>
    <recommendedName>
        <fullName evidence="7">HlyD family secretion protein</fullName>
    </recommendedName>
</protein>
<dbReference type="AlphaFoldDB" id="A0A916SGR3"/>
<evidence type="ECO:0000313" key="6">
    <source>
        <dbReference type="Proteomes" id="UP000646478"/>
    </source>
</evidence>
<dbReference type="SUPFAM" id="SSF111369">
    <property type="entry name" value="HlyD-like secretion proteins"/>
    <property type="match status" value="3"/>
</dbReference>
<feature type="coiled-coil region" evidence="1">
    <location>
        <begin position="39"/>
        <end position="87"/>
    </location>
</feature>
<organism evidence="5 6">
    <name type="scientific">Brucella endophytica</name>
    <dbReference type="NCBI Taxonomy" id="1963359"/>
    <lineage>
        <taxon>Bacteria</taxon>
        <taxon>Pseudomonadati</taxon>
        <taxon>Pseudomonadota</taxon>
        <taxon>Alphaproteobacteria</taxon>
        <taxon>Hyphomicrobiales</taxon>
        <taxon>Brucellaceae</taxon>
        <taxon>Brucella/Ochrobactrum group</taxon>
        <taxon>Brucella</taxon>
    </lineage>
</organism>
<evidence type="ECO:0000313" key="5">
    <source>
        <dbReference type="EMBL" id="GGA99217.1"/>
    </source>
</evidence>
<evidence type="ECO:0008006" key="7">
    <source>
        <dbReference type="Google" id="ProtNLM"/>
    </source>
</evidence>
<dbReference type="Pfam" id="PF25917">
    <property type="entry name" value="BSH_RND"/>
    <property type="match status" value="1"/>
</dbReference>
<dbReference type="Gene3D" id="2.40.30.170">
    <property type="match status" value="1"/>
</dbReference>
<dbReference type="Gene3D" id="2.40.50.100">
    <property type="match status" value="1"/>
</dbReference>
<feature type="domain" description="Multidrug resistance protein MdtA-like barrel-sandwich hybrid" evidence="3">
    <location>
        <begin position="3"/>
        <end position="195"/>
    </location>
</feature>
<dbReference type="Pfam" id="PF25876">
    <property type="entry name" value="HH_MFP_RND"/>
    <property type="match status" value="1"/>
</dbReference>
<dbReference type="Proteomes" id="UP000646478">
    <property type="component" value="Unassembled WGS sequence"/>
</dbReference>
<keyword evidence="1" id="KW-0175">Coiled coil</keyword>
<dbReference type="PANTHER" id="PTHR30386">
    <property type="entry name" value="MEMBRANE FUSION SUBUNIT OF EMRAB-TOLC MULTIDRUG EFFLUX PUMP"/>
    <property type="match status" value="1"/>
</dbReference>
<evidence type="ECO:0000259" key="4">
    <source>
        <dbReference type="Pfam" id="PF25963"/>
    </source>
</evidence>
<accession>A0A916SGR3</accession>
<comment type="caution">
    <text evidence="5">The sequence shown here is derived from an EMBL/GenBank/DDBJ whole genome shotgun (WGS) entry which is preliminary data.</text>
</comment>
<proteinExistence type="predicted"/>
<name>A0A916SGR3_9HYPH</name>
<dbReference type="InterPro" id="IPR050739">
    <property type="entry name" value="MFP"/>
</dbReference>
<evidence type="ECO:0000259" key="2">
    <source>
        <dbReference type="Pfam" id="PF25876"/>
    </source>
</evidence>
<reference evidence="5" key="1">
    <citation type="journal article" date="2014" name="Int. J. Syst. Evol. Microbiol.">
        <title>Complete genome sequence of Corynebacterium casei LMG S-19264T (=DSM 44701T), isolated from a smear-ripened cheese.</title>
        <authorList>
            <consortium name="US DOE Joint Genome Institute (JGI-PGF)"/>
            <person name="Walter F."/>
            <person name="Albersmeier A."/>
            <person name="Kalinowski J."/>
            <person name="Ruckert C."/>
        </authorList>
    </citation>
    <scope>NUCLEOTIDE SEQUENCE</scope>
    <source>
        <strain evidence="5">CGMCC 1.15082</strain>
    </source>
</reference>
<dbReference type="RefSeq" id="WP_236016206.1">
    <property type="nucleotide sequence ID" value="NZ_BMHH01000012.1"/>
</dbReference>
<dbReference type="PANTHER" id="PTHR30386:SF24">
    <property type="entry name" value="MULTIDRUG RESISTANCE EFFLUX PUMP"/>
    <property type="match status" value="1"/>
</dbReference>
<reference evidence="5" key="2">
    <citation type="submission" date="2020-09" db="EMBL/GenBank/DDBJ databases">
        <authorList>
            <person name="Sun Q."/>
            <person name="Zhou Y."/>
        </authorList>
    </citation>
    <scope>NUCLEOTIDE SEQUENCE</scope>
    <source>
        <strain evidence="5">CGMCC 1.15082</strain>
    </source>
</reference>
<evidence type="ECO:0000256" key="1">
    <source>
        <dbReference type="SAM" id="Coils"/>
    </source>
</evidence>
<feature type="domain" description="p-hydroxybenzoic acid efflux pump subunit AaeA-like beta-barrel" evidence="4">
    <location>
        <begin position="201"/>
        <end position="281"/>
    </location>
</feature>
<gene>
    <name evidence="5" type="ORF">GCM10011491_29320</name>
</gene>
<dbReference type="EMBL" id="BMHH01000012">
    <property type="protein sequence ID" value="GGA99217.1"/>
    <property type="molecule type" value="Genomic_DNA"/>
</dbReference>
<dbReference type="InterPro" id="IPR058634">
    <property type="entry name" value="AaeA-lik-b-barrel"/>
</dbReference>
<feature type="domain" description="Multidrug resistance protein MdtA-like alpha-helical hairpin" evidence="2">
    <location>
        <begin position="67"/>
        <end position="134"/>
    </location>
</feature>
<dbReference type="GO" id="GO:0055085">
    <property type="term" value="P:transmembrane transport"/>
    <property type="evidence" value="ECO:0007669"/>
    <property type="project" value="InterPro"/>
</dbReference>
<evidence type="ECO:0000259" key="3">
    <source>
        <dbReference type="Pfam" id="PF25917"/>
    </source>
</evidence>
<dbReference type="Pfam" id="PF25963">
    <property type="entry name" value="Beta-barrel_AAEA"/>
    <property type="match status" value="1"/>
</dbReference>
<keyword evidence="6" id="KW-1185">Reference proteome</keyword>